<reference evidence="5 6" key="1">
    <citation type="journal article" date="2014" name="Genome Announc.">
        <title>Complete genome sequences of nine mycobacteriophages.</title>
        <authorList>
            <person name="Franceschelli J.J."/>
            <person name="Suarez C.A."/>
            <person name="Teran L."/>
            <person name="Raya R.R."/>
            <person name="Morbidoni H.R."/>
        </authorList>
    </citation>
    <scope>NUCLEOTIDE SEQUENCE [LARGE SCALE GENOMIC DNA]</scope>
</reference>
<dbReference type="GO" id="GO:0098003">
    <property type="term" value="P:viral tail assembly"/>
    <property type="evidence" value="ECO:0007669"/>
    <property type="project" value="UniProtKB-KW"/>
</dbReference>
<gene>
    <name evidence="5" type="ORF">32HC_24</name>
</gene>
<keyword evidence="1" id="KW-1188">Viral release from host cell</keyword>
<feature type="compositionally biased region" description="Low complexity" evidence="3">
    <location>
        <begin position="716"/>
        <end position="728"/>
    </location>
</feature>
<feature type="region of interest" description="Disordered" evidence="3">
    <location>
        <begin position="130"/>
        <end position="151"/>
    </location>
</feature>
<feature type="coiled-coil region" evidence="2">
    <location>
        <begin position="1106"/>
        <end position="1182"/>
    </location>
</feature>
<dbReference type="RefSeq" id="YP_009009495.1">
    <property type="nucleotide sequence ID" value="NC_023602.1"/>
</dbReference>
<evidence type="ECO:0000259" key="4">
    <source>
        <dbReference type="Pfam" id="PF10145"/>
    </source>
</evidence>
<evidence type="ECO:0000256" key="3">
    <source>
        <dbReference type="SAM" id="MobiDB-lite"/>
    </source>
</evidence>
<dbReference type="EMBL" id="KJ028219">
    <property type="protein sequence ID" value="AHJ86302.1"/>
    <property type="molecule type" value="Genomic_DNA"/>
</dbReference>
<feature type="compositionally biased region" description="Gly residues" evidence="3">
    <location>
        <begin position="729"/>
        <end position="743"/>
    </location>
</feature>
<evidence type="ECO:0000313" key="5">
    <source>
        <dbReference type="EMBL" id="AHJ86302.1"/>
    </source>
</evidence>
<feature type="compositionally biased region" description="Low complexity" evidence="3">
    <location>
        <begin position="130"/>
        <end position="139"/>
    </location>
</feature>
<accession>W8ECA4</accession>
<evidence type="ECO:0000256" key="1">
    <source>
        <dbReference type="ARBA" id="ARBA00022465"/>
    </source>
</evidence>
<keyword evidence="1" id="KW-1245">Viral tail assembly</keyword>
<keyword evidence="2" id="KW-0175">Coiled coil</keyword>
<dbReference type="InterPro" id="IPR010090">
    <property type="entry name" value="Phage_tape_meas"/>
</dbReference>
<organism evidence="5 6">
    <name type="scientific">Mycobacterium phage 32HC</name>
    <dbReference type="NCBI Taxonomy" id="1445729"/>
    <lineage>
        <taxon>Viruses</taxon>
        <taxon>Duplodnaviria</taxon>
        <taxon>Heunggongvirae</taxon>
        <taxon>Uroviricota</taxon>
        <taxon>Caudoviricetes</taxon>
        <taxon>Trigintaduovirus</taxon>
        <taxon>Trigintaduovirus 32HC</taxon>
    </lineage>
</organism>
<feature type="region of interest" description="Disordered" evidence="3">
    <location>
        <begin position="687"/>
        <end position="750"/>
    </location>
</feature>
<feature type="compositionally biased region" description="Pro residues" evidence="3">
    <location>
        <begin position="705"/>
        <end position="715"/>
    </location>
</feature>
<proteinExistence type="predicted"/>
<feature type="compositionally biased region" description="Polar residues" evidence="3">
    <location>
        <begin position="799"/>
        <end position="813"/>
    </location>
</feature>
<dbReference type="Proteomes" id="UP000201080">
    <property type="component" value="Segment"/>
</dbReference>
<sequence>MADRTGAGKDVGYYALPIIPSIEGIGPAIDKKLGKAFGDIGKQSAKAIAGGVQDGVAAAEAAVKKSSDNIAKLRDKEAAAVDKLAAAEARIEEVRERGGSALKRAEAQRNAALRQQQAALREIEAQTRSLQQAQQSLSEAQDEAARGGRRSGEGFLAGLRGSLSGAASSGSDAASSFAEGFAGSSALLRLGSAGGPIGLALAAAGTVAGGLLVKNVIAGIEREPARDLIQARLRLDDASMADLGRAAAKAYVNNFGDSVQDNLRAGQLAIQGGLVANASDPELAGVVQKIQAVSQLIDADINETTKSASILLKNGLAGSAEEAFDIIAAGYQLTGDLGGDWLDSLGEYSSGWKNAGLSAQQALALIKQGQDLGVDVTDRSADALREFGRRVSEEGDTIVTVLDNIGLDGEAMFEKFKQGGPAGFEAFDAVFDRIRTIEDPVRRNQVAMALLGDTAGDFIGSFTQWDPSEAVNKFGNVEGAAQDAADTMGDNTAGSFEEAKRSIDQSLTDVQDKLADVFGDDLKTAADWVSEHTDDIAQFFATMGEVAVAGVADIVKFVADSSRALAQFVNAVGDTEGAFIKAGAKILDLLGQDDAAREWYDTAESMFALGDGLYRFADAADARVRDLDNLADSIGDVDSNANDAKDSTGDLADNIKDLPDRKDVKLNVTDGAGNPIDIISGSPLFPTLAPGSNPFDTSQGAPSAGGPPPGFPAPNRPGEGPTLNLPGVTGPGGLGGLGPGGRPAPGQGLFLPGSAGALPAAVEQWRPAVRQALAQFGPAYGITNYSAWEDALLQQIKTESSGNPGADNPNDSNGRGGAQHVRGLLQFLDSTYLANNISGRPIGDPLGQIAAAIPYVAKKYGMNPDGSPRQIGRGQGFEYGGPVFGGTRGKDSVPALLAGDEHVVTTGEVDAAGGHGTWYKLRAMARAGLLRGFETGGAVAPELDQVKQIAARFGLTPTSGFRAGDSGNHGRGLALDLSNGTGNTPQMFAFAQYMAANFGGQLAELIYDAPGWAGNVKDGRNVGAFGDFYTLGQAGRHDNHVHVAVRGAGQTQALGNQSLNGVLPATGPSSVQQVNAFGNGFEPGVGTPGYNELGEPGYYQTDPRSIAQAERRSRDAQRNIADADQAVTDAEARRAELEKDIKASAEDRAKADRDIDRAREAAARAREDAEWAEQDAEEARRGRFTAAREARKESQKNGDLSGIGGIFGSFLKETLGFDGSLFPDLAGLLPVQLAGGLLSAFKGPILGAAQGQLGIQQPGWTPGAPVQVPTSSSASGLPFGMVPSPFDFAGTAGPDSTPFGAPASGFGAGPAPGPVDQSRNVSISVSAGPREDEIANTVRREVASVDRLQSHMPMGWGG</sequence>
<feature type="region of interest" description="Disordered" evidence="3">
    <location>
        <begin position="799"/>
        <end position="818"/>
    </location>
</feature>
<keyword evidence="6" id="KW-1185">Reference proteome</keyword>
<protein>
    <submittedName>
        <fullName evidence="5">Tapemeasure protein</fullName>
    </submittedName>
</protein>
<name>W8ECA4_9CAUD</name>
<dbReference type="Pfam" id="PF10145">
    <property type="entry name" value="PhageMin_Tail"/>
    <property type="match status" value="1"/>
</dbReference>
<feature type="domain" description="Phage tail tape measure protein" evidence="4">
    <location>
        <begin position="254"/>
        <end position="452"/>
    </location>
</feature>
<dbReference type="KEGG" id="vg:18505987"/>
<dbReference type="SUPFAM" id="SSF53955">
    <property type="entry name" value="Lysozyme-like"/>
    <property type="match status" value="1"/>
</dbReference>
<dbReference type="InterPro" id="IPR023346">
    <property type="entry name" value="Lysozyme-like_dom_sf"/>
</dbReference>
<evidence type="ECO:0000313" key="6">
    <source>
        <dbReference type="Proteomes" id="UP000201080"/>
    </source>
</evidence>
<evidence type="ECO:0000256" key="2">
    <source>
        <dbReference type="SAM" id="Coils"/>
    </source>
</evidence>